<comment type="caution">
    <text evidence="1">The sequence shown here is derived from an EMBL/GenBank/DDBJ whole genome shotgun (WGS) entry which is preliminary data.</text>
</comment>
<proteinExistence type="predicted"/>
<dbReference type="AlphaFoldDB" id="A0A8I1MAT8"/>
<evidence type="ECO:0000313" key="2">
    <source>
        <dbReference type="Proteomes" id="UP000664405"/>
    </source>
</evidence>
<dbReference type="RefSeq" id="WP_206928382.1">
    <property type="nucleotide sequence ID" value="NZ_JAEKJW010000004.1"/>
</dbReference>
<dbReference type="EMBL" id="JAEKJW010000004">
    <property type="protein sequence ID" value="MBN8198613.1"/>
    <property type="molecule type" value="Genomic_DNA"/>
</dbReference>
<organism evidence="1 2">
    <name type="scientific">Thalassospira povalilytica</name>
    <dbReference type="NCBI Taxonomy" id="732237"/>
    <lineage>
        <taxon>Bacteria</taxon>
        <taxon>Pseudomonadati</taxon>
        <taxon>Pseudomonadota</taxon>
        <taxon>Alphaproteobacteria</taxon>
        <taxon>Rhodospirillales</taxon>
        <taxon>Thalassospiraceae</taxon>
        <taxon>Thalassospira</taxon>
    </lineage>
</organism>
<accession>A0A8I1MAT8</accession>
<dbReference type="Proteomes" id="UP000664405">
    <property type="component" value="Unassembled WGS sequence"/>
</dbReference>
<dbReference type="SUPFAM" id="SSF53850">
    <property type="entry name" value="Periplasmic binding protein-like II"/>
    <property type="match status" value="1"/>
</dbReference>
<protein>
    <submittedName>
        <fullName evidence="1">Uncharacterized protein</fullName>
    </submittedName>
</protein>
<name>A0A8I1MAT8_9PROT</name>
<sequence length="228" mass="25594">MRFCPRLDIDTWLLSFVAIALYLFVPDPLLAEETGFRIGAHVSLNNQWARYTTPANRNLAAALQARTSSGSIETLPNDRLFHLYRSGELDCILTGGWPHDDPQLVSKHALSFEVRLFTRKDVDLGSKDQVLVGRLKQFPPPPLPLHDTMIDWVALQNLKQGFDLLRAGRIDALLADPSHVQNAPGAPHDGIVAADLPPVRRFDVPLLCHDNERNRHFLDILDQTSLTQ</sequence>
<reference evidence="1" key="1">
    <citation type="submission" date="2020-12" db="EMBL/GenBank/DDBJ databases">
        <title>Oil enriched cultivation method for isolating marine PHA-producing bacteria.</title>
        <authorList>
            <person name="Zheng W."/>
            <person name="Yu S."/>
            <person name="Huang Y."/>
        </authorList>
    </citation>
    <scope>NUCLEOTIDE SEQUENCE</scope>
    <source>
        <strain evidence="1">SY-2-3</strain>
    </source>
</reference>
<evidence type="ECO:0000313" key="1">
    <source>
        <dbReference type="EMBL" id="MBN8198613.1"/>
    </source>
</evidence>
<gene>
    <name evidence="1" type="ORF">JF547_19255</name>
</gene>